<dbReference type="InterPro" id="IPR052728">
    <property type="entry name" value="O2_lipid_transport_reg"/>
</dbReference>
<dbReference type="OrthoDB" id="207378at2759"/>
<gene>
    <name evidence="3" type="ORF">GPUH_LOCUS13604</name>
</gene>
<reference evidence="5" key="1">
    <citation type="submission" date="2016-06" db="UniProtKB">
        <authorList>
            <consortium name="WormBaseParasite"/>
        </authorList>
    </citation>
    <scope>IDENTIFICATION</scope>
</reference>
<protein>
    <submittedName>
        <fullName evidence="5">NRF domain-containing protein</fullName>
    </submittedName>
</protein>
<evidence type="ECO:0000313" key="4">
    <source>
        <dbReference type="Proteomes" id="UP000271098"/>
    </source>
</evidence>
<dbReference type="AlphaFoldDB" id="A0A183DY15"/>
<keyword evidence="4" id="KW-1185">Reference proteome</keyword>
<dbReference type="WBParaSite" id="GPUH_0001362101-mRNA-1">
    <property type="protein sequence ID" value="GPUH_0001362101-mRNA-1"/>
    <property type="gene ID" value="GPUH_0001362101"/>
</dbReference>
<organism evidence="5">
    <name type="scientific">Gongylonema pulchrum</name>
    <dbReference type="NCBI Taxonomy" id="637853"/>
    <lineage>
        <taxon>Eukaryota</taxon>
        <taxon>Metazoa</taxon>
        <taxon>Ecdysozoa</taxon>
        <taxon>Nematoda</taxon>
        <taxon>Chromadorea</taxon>
        <taxon>Rhabditida</taxon>
        <taxon>Spirurina</taxon>
        <taxon>Spiruromorpha</taxon>
        <taxon>Spiruroidea</taxon>
        <taxon>Gongylonematidae</taxon>
        <taxon>Gongylonema</taxon>
    </lineage>
</organism>
<feature type="domain" description="Nose resistant-to-fluoxetine protein N-terminal" evidence="2">
    <location>
        <begin position="111"/>
        <end position="222"/>
    </location>
</feature>
<evidence type="ECO:0000259" key="2">
    <source>
        <dbReference type="SMART" id="SM00703"/>
    </source>
</evidence>
<sequence>MKLFTGKSSLSLLILLFLLLLLISSIPYAEACLLCFLRLPPRPRSIDHLWLSALEDVNLPDTAAEMCQISRDHLPFRPKCRQGLAKIFCSLSDFLDNNWKECYSGGGEDGFSECANCSLSKLKILQQTSWVVTWLDSLGKMPPAVSEGNYYWLGDYEQCSVLRETGSFDGRYCRILLDIPDVEMRQHCQHPEILGVQFGLCTPATCTPEEITQFAQSDFMNM</sequence>
<evidence type="ECO:0000313" key="5">
    <source>
        <dbReference type="WBParaSite" id="GPUH_0001362101-mRNA-1"/>
    </source>
</evidence>
<dbReference type="PANTHER" id="PTHR11161:SF14">
    <property type="entry name" value="NOSE RESISTANT-TO-FLUOXETINE PROTEIN N-TERMINAL DOMAIN-CONTAINING PROTEIN"/>
    <property type="match status" value="1"/>
</dbReference>
<evidence type="ECO:0000313" key="3">
    <source>
        <dbReference type="EMBL" id="VDN22629.1"/>
    </source>
</evidence>
<dbReference type="Proteomes" id="UP000271098">
    <property type="component" value="Unassembled WGS sequence"/>
</dbReference>
<accession>A0A183DY15</accession>
<feature type="signal peptide" evidence="1">
    <location>
        <begin position="1"/>
        <end position="31"/>
    </location>
</feature>
<evidence type="ECO:0000256" key="1">
    <source>
        <dbReference type="SAM" id="SignalP"/>
    </source>
</evidence>
<keyword evidence="1" id="KW-0732">Signal</keyword>
<dbReference type="PANTHER" id="PTHR11161">
    <property type="entry name" value="O-ACYLTRANSFERASE"/>
    <property type="match status" value="1"/>
</dbReference>
<dbReference type="EMBL" id="UYRT01080376">
    <property type="protein sequence ID" value="VDN22629.1"/>
    <property type="molecule type" value="Genomic_DNA"/>
</dbReference>
<reference evidence="3 4" key="2">
    <citation type="submission" date="2018-11" db="EMBL/GenBank/DDBJ databases">
        <authorList>
            <consortium name="Pathogen Informatics"/>
        </authorList>
    </citation>
    <scope>NUCLEOTIDE SEQUENCE [LARGE SCALE GENOMIC DNA]</scope>
</reference>
<feature type="chain" id="PRO_5043138924" evidence="1">
    <location>
        <begin position="32"/>
        <end position="222"/>
    </location>
</feature>
<name>A0A183DY15_9BILA</name>
<dbReference type="InterPro" id="IPR006621">
    <property type="entry name" value="Nose-resist-to-fluoxetine_N"/>
</dbReference>
<dbReference type="SMART" id="SM00703">
    <property type="entry name" value="NRF"/>
    <property type="match status" value="1"/>
</dbReference>
<dbReference type="Pfam" id="PF20146">
    <property type="entry name" value="NRF"/>
    <property type="match status" value="1"/>
</dbReference>
<proteinExistence type="predicted"/>